<dbReference type="PROSITE" id="PS00411">
    <property type="entry name" value="KINESIN_MOTOR_1"/>
    <property type="match status" value="1"/>
</dbReference>
<keyword evidence="2" id="KW-0813">Transport</keyword>
<dbReference type="Proteomes" id="UP001162480">
    <property type="component" value="Chromosome 9"/>
</dbReference>
<dbReference type="FunFam" id="2.60.200.20:FF:000034">
    <property type="entry name" value="kinesin-like protein KIF28P"/>
    <property type="match status" value="1"/>
</dbReference>
<evidence type="ECO:0000256" key="6">
    <source>
        <dbReference type="ARBA" id="ARBA00023128"/>
    </source>
</evidence>
<dbReference type="SUPFAM" id="SSF49562">
    <property type="entry name" value="C2 domain (Calcium/lipid-binding domain, CaLB)"/>
    <property type="match status" value="1"/>
</dbReference>
<evidence type="ECO:0000256" key="4">
    <source>
        <dbReference type="ARBA" id="ARBA00022840"/>
    </source>
</evidence>
<dbReference type="InterPro" id="IPR000253">
    <property type="entry name" value="FHA_dom"/>
</dbReference>
<feature type="domain" description="Kinesin motor" evidence="14">
    <location>
        <begin position="5"/>
        <end position="360"/>
    </location>
</feature>
<dbReference type="PANTHER" id="PTHR47117">
    <property type="entry name" value="STAR-RELATED LIPID TRANSFER PROTEIN 9"/>
    <property type="match status" value="1"/>
</dbReference>
<dbReference type="Gene3D" id="3.40.850.10">
    <property type="entry name" value="Kinesin motor domain"/>
    <property type="match status" value="1"/>
</dbReference>
<dbReference type="AlphaFoldDB" id="A0AA36B4R8"/>
<dbReference type="InterPro" id="IPR022140">
    <property type="entry name" value="Kinesin-like_KIF1-typ"/>
</dbReference>
<evidence type="ECO:0000256" key="11">
    <source>
        <dbReference type="RuleBase" id="RU000394"/>
    </source>
</evidence>
<dbReference type="GO" id="GO:0008017">
    <property type="term" value="F:microtubule binding"/>
    <property type="evidence" value="ECO:0007669"/>
    <property type="project" value="InterPro"/>
</dbReference>
<dbReference type="GO" id="GO:0005524">
    <property type="term" value="F:ATP binding"/>
    <property type="evidence" value="ECO:0007669"/>
    <property type="project" value="UniProtKB-UniRule"/>
</dbReference>
<keyword evidence="5 12" id="KW-0175">Coiled coil</keyword>
<dbReference type="InterPro" id="IPR035892">
    <property type="entry name" value="C2_domain_sf"/>
</dbReference>
<dbReference type="InterPro" id="IPR008984">
    <property type="entry name" value="SMAD_FHA_dom_sf"/>
</dbReference>
<evidence type="ECO:0000256" key="3">
    <source>
        <dbReference type="ARBA" id="ARBA00022741"/>
    </source>
</evidence>
<dbReference type="InterPro" id="IPR036961">
    <property type="entry name" value="Kinesin_motor_dom_sf"/>
</dbReference>
<comment type="function">
    <text evidence="9">Microtubule-dependent motor protein required for mitochondrion morphology and transport of mitochondria in neuronal cells.</text>
</comment>
<name>A0AA36B4R8_OCTVU</name>
<proteinExistence type="inferred from homology"/>
<dbReference type="GO" id="GO:0005874">
    <property type="term" value="C:microtubule"/>
    <property type="evidence" value="ECO:0007669"/>
    <property type="project" value="UniProtKB-KW"/>
</dbReference>
<reference evidence="15" key="1">
    <citation type="submission" date="2023-08" db="EMBL/GenBank/DDBJ databases">
        <authorList>
            <person name="Alioto T."/>
            <person name="Alioto T."/>
            <person name="Gomez Garrido J."/>
        </authorList>
    </citation>
    <scope>NUCLEOTIDE SEQUENCE</scope>
</reference>
<keyword evidence="4 10" id="KW-0067">ATP-binding</keyword>
<feature type="domain" description="C2" evidence="13">
    <location>
        <begin position="743"/>
        <end position="866"/>
    </location>
</feature>
<gene>
    <name evidence="15" type="ORF">OCTVUL_1B011373</name>
</gene>
<dbReference type="SMART" id="SM00239">
    <property type="entry name" value="C2"/>
    <property type="match status" value="1"/>
</dbReference>
<dbReference type="PROSITE" id="PS50004">
    <property type="entry name" value="C2"/>
    <property type="match status" value="1"/>
</dbReference>
<feature type="binding site" evidence="10">
    <location>
        <begin position="111"/>
        <end position="118"/>
    </location>
    <ligand>
        <name>ATP</name>
        <dbReference type="ChEBI" id="CHEBI:30616"/>
    </ligand>
</feature>
<dbReference type="SMART" id="SM00129">
    <property type="entry name" value="KISc"/>
    <property type="match status" value="1"/>
</dbReference>
<evidence type="ECO:0000259" key="13">
    <source>
        <dbReference type="PROSITE" id="PS50004"/>
    </source>
</evidence>
<protein>
    <recommendedName>
        <fullName evidence="11">Kinesin-like protein</fullName>
    </recommendedName>
</protein>
<dbReference type="SUPFAM" id="SSF52540">
    <property type="entry name" value="P-loop containing nucleoside triphosphate hydrolases"/>
    <property type="match status" value="1"/>
</dbReference>
<evidence type="ECO:0000256" key="8">
    <source>
        <dbReference type="ARBA" id="ARBA00023175"/>
    </source>
</evidence>
<dbReference type="Gene3D" id="2.60.40.150">
    <property type="entry name" value="C2 domain"/>
    <property type="match status" value="1"/>
</dbReference>
<accession>A0AA36B4R8</accession>
<dbReference type="Pfam" id="PF00498">
    <property type="entry name" value="FHA"/>
    <property type="match status" value="1"/>
</dbReference>
<dbReference type="PROSITE" id="PS50067">
    <property type="entry name" value="KINESIN_MOTOR_2"/>
    <property type="match status" value="1"/>
</dbReference>
<dbReference type="PRINTS" id="PR00380">
    <property type="entry name" value="KINESINHEAVY"/>
</dbReference>
<dbReference type="SUPFAM" id="SSF49879">
    <property type="entry name" value="SMAD/FHA domain"/>
    <property type="match status" value="1"/>
</dbReference>
<keyword evidence="8 10" id="KW-0505">Motor protein</keyword>
<keyword evidence="3 10" id="KW-0547">Nucleotide-binding</keyword>
<comment type="similarity">
    <text evidence="10 11">Belongs to the TRAFAC class myosin-kinesin ATPase superfamily. Kinesin family.</text>
</comment>
<keyword evidence="11" id="KW-0493">Microtubule</keyword>
<evidence type="ECO:0000313" key="15">
    <source>
        <dbReference type="EMBL" id="CAI9727915.1"/>
    </source>
</evidence>
<dbReference type="Pfam" id="PF00225">
    <property type="entry name" value="Kinesin"/>
    <property type="match status" value="1"/>
</dbReference>
<organism evidence="15 16">
    <name type="scientific">Octopus vulgaris</name>
    <name type="common">Common octopus</name>
    <dbReference type="NCBI Taxonomy" id="6645"/>
    <lineage>
        <taxon>Eukaryota</taxon>
        <taxon>Metazoa</taxon>
        <taxon>Spiralia</taxon>
        <taxon>Lophotrochozoa</taxon>
        <taxon>Mollusca</taxon>
        <taxon>Cephalopoda</taxon>
        <taxon>Coleoidea</taxon>
        <taxon>Octopodiformes</taxon>
        <taxon>Octopoda</taxon>
        <taxon>Incirrata</taxon>
        <taxon>Octopodidae</taxon>
        <taxon>Octopus</taxon>
    </lineage>
</organism>
<evidence type="ECO:0000256" key="12">
    <source>
        <dbReference type="SAM" id="Coils"/>
    </source>
</evidence>
<dbReference type="GO" id="GO:0007018">
    <property type="term" value="P:microtubule-based movement"/>
    <property type="evidence" value="ECO:0007669"/>
    <property type="project" value="InterPro"/>
</dbReference>
<dbReference type="FunFam" id="3.40.850.10:FF:000063">
    <property type="entry name" value="Kinesin-like protein"/>
    <property type="match status" value="1"/>
</dbReference>
<evidence type="ECO:0000256" key="7">
    <source>
        <dbReference type="ARBA" id="ARBA00023136"/>
    </source>
</evidence>
<sequence length="990" mass="112812">MDTENIKVAVRLRPFNSREKERNATLVINMNGSETRITDPKNAESVHKFNFDYSYWSHDGFKEEENGYFSPDPSHPNCNKYADQKKIFDDLGLGILHNAWEGYNSTMFAYGQTGSGKSWSIVGYGNNKGIVPQFCEKLFEEIEEKKQDPNNATDYQVICSMLELYNEKIRDLLSSTKNENLKICLHPSHGFYVKNLQQIPVKNFEKIKELMNVGTTNRTVAATNMNATSSRAHTMFGITFTQKFENTAGTMSEKSAMINLVDLAGSERASSTGATGDRLKEGAAINKSLFTLGNCISALAKKANGGNIKVPYMDSVLTKLLKNALGGNSKTIMVAAVSPADINYQETLSTLRYVNRAKEIKTMAKINESETDVLIRKLTEEIEQYKTMMKSGNIPMMSDTADLTEEEKRELRKEIEEEYSNILDENNRRIDDIRKTYAERLKEAEERAHQPAEMRKAMVQKKKTVPYIYNLNMDPQLTGHVFYFFENSPISVGKDVENAICLKGPSIAGKHASICQNKNDWTIEPTDSNVRLLVNGVQVTSKTILHHNDRIVFGTTQYYVMVHPKKSARDKTAYPDITFAMAQKEIGIHSGIDMNTLLEEDLLEMLPAIEEVNAISKELDAKKVFSLMLNNQSEVQVQVTDTESDIEWIWSRQEFLNRKYIMQEVYQQFITGENWKLPQDKDPFYDDPTTPYLIGSVEIFLKSLAHGIDTKQVSDIIDCSARKVGTIEVHLIPCGEDSKDLIDSEESFFSEPEERLNKNLHFKIKILQAYGLSNRFTDMYCSFKVYLGETEHKTDKISGTVNPKWNFSKMFSFKMVTKQLIDYLTSETITIKLWGCHRSSKKDNDMTQVPSISEPVQQSEDIEPRANQAKFLMELHILKRKQRKQETKLDAIKQMIELAEKHEKTKLSLKLIKSLFESTTQQEIDANLQLISQEKDDDHGSTSKSLTHADKISSSKVSIRDLRIENTKPLKLFFSNASDMSIHLCSLEMK</sequence>
<dbReference type="EMBL" id="OX597822">
    <property type="protein sequence ID" value="CAI9727915.1"/>
    <property type="molecule type" value="Genomic_DNA"/>
</dbReference>
<dbReference type="InterPro" id="IPR000008">
    <property type="entry name" value="C2_dom"/>
</dbReference>
<keyword evidence="6" id="KW-0496">Mitochondrion</keyword>
<evidence type="ECO:0000256" key="9">
    <source>
        <dbReference type="ARBA" id="ARBA00054688"/>
    </source>
</evidence>
<evidence type="ECO:0000256" key="1">
    <source>
        <dbReference type="ARBA" id="ARBA00004318"/>
    </source>
</evidence>
<keyword evidence="7" id="KW-0472">Membrane</keyword>
<keyword evidence="16" id="KW-1185">Reference proteome</keyword>
<evidence type="ECO:0000259" key="14">
    <source>
        <dbReference type="PROSITE" id="PS50067"/>
    </source>
</evidence>
<feature type="coiled-coil region" evidence="12">
    <location>
        <begin position="401"/>
        <end position="447"/>
    </location>
</feature>
<evidence type="ECO:0000256" key="2">
    <source>
        <dbReference type="ARBA" id="ARBA00022448"/>
    </source>
</evidence>
<comment type="subcellular location">
    <subcellularLocation>
        <location evidence="1">Mitochondrion membrane</location>
        <topology evidence="1">Peripheral membrane protein</topology>
    </subcellularLocation>
</comment>
<dbReference type="GO" id="GO:0003777">
    <property type="term" value="F:microtubule motor activity"/>
    <property type="evidence" value="ECO:0007669"/>
    <property type="project" value="InterPro"/>
</dbReference>
<dbReference type="Pfam" id="PF00168">
    <property type="entry name" value="C2"/>
    <property type="match status" value="1"/>
</dbReference>
<evidence type="ECO:0000313" key="16">
    <source>
        <dbReference type="Proteomes" id="UP001162480"/>
    </source>
</evidence>
<evidence type="ECO:0000256" key="5">
    <source>
        <dbReference type="ARBA" id="ARBA00023054"/>
    </source>
</evidence>
<dbReference type="GO" id="GO:0031966">
    <property type="term" value="C:mitochondrial membrane"/>
    <property type="evidence" value="ECO:0007669"/>
    <property type="project" value="UniProtKB-SubCell"/>
</dbReference>
<dbReference type="InterPro" id="IPR001752">
    <property type="entry name" value="Kinesin_motor_dom"/>
</dbReference>
<dbReference type="InterPro" id="IPR027417">
    <property type="entry name" value="P-loop_NTPase"/>
</dbReference>
<dbReference type="Pfam" id="PF12423">
    <property type="entry name" value="KIF1B"/>
    <property type="match status" value="1"/>
</dbReference>
<evidence type="ECO:0000256" key="10">
    <source>
        <dbReference type="PROSITE-ProRule" id="PRU00283"/>
    </source>
</evidence>
<dbReference type="InterPro" id="IPR019821">
    <property type="entry name" value="Kinesin_motor_CS"/>
</dbReference>
<dbReference type="Gene3D" id="2.60.200.20">
    <property type="match status" value="1"/>
</dbReference>